<dbReference type="RefSeq" id="WP_245846346.1">
    <property type="nucleotide sequence ID" value="NZ_OBQJ01000002.1"/>
</dbReference>
<dbReference type="Pfam" id="PF00583">
    <property type="entry name" value="Acetyltransf_1"/>
    <property type="match status" value="1"/>
</dbReference>
<dbReference type="PROSITE" id="PS51186">
    <property type="entry name" value="GNAT"/>
    <property type="match status" value="1"/>
</dbReference>
<proteinExistence type="predicted"/>
<keyword evidence="4" id="KW-0687">Ribonucleoprotein</keyword>
<protein>
    <submittedName>
        <fullName evidence="4">[SSU ribosomal protein S18P]-alanine acetyltransferase</fullName>
    </submittedName>
</protein>
<organism evidence="4 5">
    <name type="scientific">Chromohalobacter canadensis</name>
    <dbReference type="NCBI Taxonomy" id="141389"/>
    <lineage>
        <taxon>Bacteria</taxon>
        <taxon>Pseudomonadati</taxon>
        <taxon>Pseudomonadota</taxon>
        <taxon>Gammaproteobacteria</taxon>
        <taxon>Oceanospirillales</taxon>
        <taxon>Halomonadaceae</taxon>
        <taxon>Chromohalobacter</taxon>
    </lineage>
</organism>
<feature type="domain" description="N-acetyltransferase" evidence="3">
    <location>
        <begin position="3"/>
        <end position="153"/>
    </location>
</feature>
<dbReference type="NCBIfam" id="TIGR01575">
    <property type="entry name" value="rimI"/>
    <property type="match status" value="1"/>
</dbReference>
<keyword evidence="2" id="KW-0012">Acyltransferase</keyword>
<name>A0A285VHT6_9GAMM</name>
<evidence type="ECO:0000259" key="3">
    <source>
        <dbReference type="PROSITE" id="PS51186"/>
    </source>
</evidence>
<dbReference type="GO" id="GO:0008080">
    <property type="term" value="F:N-acetyltransferase activity"/>
    <property type="evidence" value="ECO:0007669"/>
    <property type="project" value="InterPro"/>
</dbReference>
<dbReference type="InterPro" id="IPR006464">
    <property type="entry name" value="AcTrfase_RimI/Ard1"/>
</dbReference>
<accession>A0A285VHT6</accession>
<evidence type="ECO:0000313" key="4">
    <source>
        <dbReference type="EMBL" id="SOC53642.1"/>
    </source>
</evidence>
<dbReference type="Gene3D" id="3.40.630.30">
    <property type="match status" value="1"/>
</dbReference>
<evidence type="ECO:0000313" key="5">
    <source>
        <dbReference type="Proteomes" id="UP000219023"/>
    </source>
</evidence>
<evidence type="ECO:0000256" key="1">
    <source>
        <dbReference type="ARBA" id="ARBA00022679"/>
    </source>
</evidence>
<keyword evidence="1 4" id="KW-0808">Transferase</keyword>
<gene>
    <name evidence="4" type="ORF">SAMN05421509_102455</name>
</gene>
<dbReference type="EMBL" id="OBQJ01000002">
    <property type="protein sequence ID" value="SOC53642.1"/>
    <property type="molecule type" value="Genomic_DNA"/>
</dbReference>
<dbReference type="InterPro" id="IPR016181">
    <property type="entry name" value="Acyl_CoA_acyltransferase"/>
</dbReference>
<dbReference type="InterPro" id="IPR050832">
    <property type="entry name" value="Bact_Acetyltransf"/>
</dbReference>
<dbReference type="PANTHER" id="PTHR43877">
    <property type="entry name" value="AMINOALKYLPHOSPHONATE N-ACETYLTRANSFERASE-RELATED-RELATED"/>
    <property type="match status" value="1"/>
</dbReference>
<dbReference type="InterPro" id="IPR000182">
    <property type="entry name" value="GNAT_dom"/>
</dbReference>
<keyword evidence="4" id="KW-0689">Ribosomal protein</keyword>
<evidence type="ECO:0000256" key="2">
    <source>
        <dbReference type="ARBA" id="ARBA00023315"/>
    </source>
</evidence>
<dbReference type="GO" id="GO:0005840">
    <property type="term" value="C:ribosome"/>
    <property type="evidence" value="ECO:0007669"/>
    <property type="project" value="UniProtKB-KW"/>
</dbReference>
<dbReference type="SUPFAM" id="SSF55729">
    <property type="entry name" value="Acyl-CoA N-acyltransferases (Nat)"/>
    <property type="match status" value="1"/>
</dbReference>
<reference evidence="4 5" key="1">
    <citation type="submission" date="2017-08" db="EMBL/GenBank/DDBJ databases">
        <authorList>
            <person name="de Groot N.N."/>
        </authorList>
    </citation>
    <scope>NUCLEOTIDE SEQUENCE [LARGE SCALE GENOMIC DNA]</scope>
    <source>
        <strain evidence="4 5">USBA 855</strain>
    </source>
</reference>
<dbReference type="Proteomes" id="UP000219023">
    <property type="component" value="Unassembled WGS sequence"/>
</dbReference>
<dbReference type="PANTHER" id="PTHR43877:SF5">
    <property type="entry name" value="BLL8307 PROTEIN"/>
    <property type="match status" value="1"/>
</dbReference>
<dbReference type="CDD" id="cd04301">
    <property type="entry name" value="NAT_SF"/>
    <property type="match status" value="1"/>
</dbReference>
<dbReference type="AlphaFoldDB" id="A0A285VHT6"/>
<sequence>MTMRLERLAVAHLDAVEALEEAGQVHPWKRATFARALADDTLEVWGAWRDAALLGHAVLAWLPFEAELQAITVAPNVRRQGIAGMLLAHIVTRARQGGAERLLLEVRASNAPALALYRQYGFDEDGCRRGYYPPVETRGGEREAAVLMSTSLKAQAVD</sequence>